<dbReference type="SUPFAM" id="SSF51735">
    <property type="entry name" value="NAD(P)-binding Rossmann-fold domains"/>
    <property type="match status" value="1"/>
</dbReference>
<organism evidence="2 3">
    <name type="scientific">Paenibacillus ferrarius</name>
    <dbReference type="NCBI Taxonomy" id="1469647"/>
    <lineage>
        <taxon>Bacteria</taxon>
        <taxon>Bacillati</taxon>
        <taxon>Bacillota</taxon>
        <taxon>Bacilli</taxon>
        <taxon>Bacillales</taxon>
        <taxon>Paenibacillaceae</taxon>
        <taxon>Paenibacillus</taxon>
    </lineage>
</organism>
<name>A0A1V4HAK5_9BACL</name>
<dbReference type="STRING" id="1469647.BC351_38205"/>
<dbReference type="RefSeq" id="WP_079418772.1">
    <property type="nucleotide sequence ID" value="NZ_MBTG01000044.1"/>
</dbReference>
<dbReference type="AlphaFoldDB" id="A0A1V4HAK5"/>
<evidence type="ECO:0000259" key="1">
    <source>
        <dbReference type="Pfam" id="PF01370"/>
    </source>
</evidence>
<dbReference type="Pfam" id="PF01370">
    <property type="entry name" value="Epimerase"/>
    <property type="match status" value="1"/>
</dbReference>
<dbReference type="Gene3D" id="3.90.25.10">
    <property type="entry name" value="UDP-galactose 4-epimerase, domain 1"/>
    <property type="match status" value="1"/>
</dbReference>
<dbReference type="Proteomes" id="UP000190626">
    <property type="component" value="Unassembled WGS sequence"/>
</dbReference>
<protein>
    <submittedName>
        <fullName evidence="2">UDP-glucose 4-epimerase</fullName>
    </submittedName>
</protein>
<dbReference type="PANTHER" id="PTHR43245:SF59">
    <property type="entry name" value="UDP-GLUCOSE EPIMERASE"/>
    <property type="match status" value="1"/>
</dbReference>
<dbReference type="InterPro" id="IPR050177">
    <property type="entry name" value="Lipid_A_modif_metabolic_enz"/>
</dbReference>
<sequence>MRILVTGGAGFIGSHIVDELIQFGHHVHILDNLTTGHRENLNSQAIFHYGDLLDHGLAEAFAASQPEVVIHHAAQIDIQTSLANPMLDAQINILGTIAVLEQCRMHGVRKIIYASSAAVYGTPQYLGLDEVHPIRPLSFYGISKQTPEQYIGTYAALYELDYTILRYANVYGIRQDPKGEGGVVSIFVDKLLEGKQPLIYGDGEQTRDFVYVKDIVRANIAALNNGSHGLYNISCNEQTSVNVLLREMCEISCTHFDPVYLPIRKGDIVHSRLDNQAALEGLGWSPLYSLRDGLRETLDYYRKQYQSKGTNESNGSKLI</sequence>
<dbReference type="InterPro" id="IPR036291">
    <property type="entry name" value="NAD(P)-bd_dom_sf"/>
</dbReference>
<accession>A0A1V4HAK5</accession>
<feature type="domain" description="NAD-dependent epimerase/dehydratase" evidence="1">
    <location>
        <begin position="3"/>
        <end position="233"/>
    </location>
</feature>
<comment type="caution">
    <text evidence="2">The sequence shown here is derived from an EMBL/GenBank/DDBJ whole genome shotgun (WGS) entry which is preliminary data.</text>
</comment>
<dbReference type="PANTHER" id="PTHR43245">
    <property type="entry name" value="BIFUNCTIONAL POLYMYXIN RESISTANCE PROTEIN ARNA"/>
    <property type="match status" value="1"/>
</dbReference>
<dbReference type="InterPro" id="IPR001509">
    <property type="entry name" value="Epimerase_deHydtase"/>
</dbReference>
<evidence type="ECO:0000313" key="3">
    <source>
        <dbReference type="Proteomes" id="UP000190626"/>
    </source>
</evidence>
<evidence type="ECO:0000313" key="2">
    <source>
        <dbReference type="EMBL" id="OPH48808.1"/>
    </source>
</evidence>
<gene>
    <name evidence="2" type="ORF">BC351_38205</name>
</gene>
<reference evidence="3" key="1">
    <citation type="submission" date="2016-07" db="EMBL/GenBank/DDBJ databases">
        <authorList>
            <person name="Florea S."/>
            <person name="Webb J.S."/>
            <person name="Jaromczyk J."/>
            <person name="Schardl C.L."/>
        </authorList>
    </citation>
    <scope>NUCLEOTIDE SEQUENCE [LARGE SCALE GENOMIC DNA]</scope>
    <source>
        <strain evidence="3">CY1</strain>
    </source>
</reference>
<dbReference type="Gene3D" id="3.40.50.720">
    <property type="entry name" value="NAD(P)-binding Rossmann-like Domain"/>
    <property type="match status" value="1"/>
</dbReference>
<dbReference type="EMBL" id="MBTG01000044">
    <property type="protein sequence ID" value="OPH48808.1"/>
    <property type="molecule type" value="Genomic_DNA"/>
</dbReference>
<dbReference type="OrthoDB" id="9771073at2"/>
<proteinExistence type="predicted"/>
<keyword evidence="3" id="KW-1185">Reference proteome</keyword>